<dbReference type="InterPro" id="IPR005064">
    <property type="entry name" value="BUG"/>
</dbReference>
<dbReference type="PANTHER" id="PTHR42928:SF5">
    <property type="entry name" value="BLR1237 PROTEIN"/>
    <property type="match status" value="1"/>
</dbReference>
<dbReference type="CDD" id="cd07012">
    <property type="entry name" value="PBP2_Bug_TTT"/>
    <property type="match status" value="1"/>
</dbReference>
<protein>
    <submittedName>
        <fullName evidence="3">Tripartite tricarboxylate transporter substrate binding protein</fullName>
    </submittedName>
</protein>
<dbReference type="PIRSF" id="PIRSF017082">
    <property type="entry name" value="YflP"/>
    <property type="match status" value="1"/>
</dbReference>
<proteinExistence type="inferred from homology"/>
<evidence type="ECO:0000256" key="2">
    <source>
        <dbReference type="SAM" id="SignalP"/>
    </source>
</evidence>
<dbReference type="Proteomes" id="UP001169027">
    <property type="component" value="Unassembled WGS sequence"/>
</dbReference>
<evidence type="ECO:0000313" key="3">
    <source>
        <dbReference type="EMBL" id="MDO1532770.1"/>
    </source>
</evidence>
<feature type="chain" id="PRO_5046705870" evidence="2">
    <location>
        <begin position="33"/>
        <end position="334"/>
    </location>
</feature>
<comment type="caution">
    <text evidence="3">The sequence shown here is derived from an EMBL/GenBank/DDBJ whole genome shotgun (WGS) entry which is preliminary data.</text>
</comment>
<dbReference type="PANTHER" id="PTHR42928">
    <property type="entry name" value="TRICARBOXYLATE-BINDING PROTEIN"/>
    <property type="match status" value="1"/>
</dbReference>
<keyword evidence="4" id="KW-1185">Reference proteome</keyword>
<reference evidence="3" key="1">
    <citation type="submission" date="2023-06" db="EMBL/GenBank/DDBJ databases">
        <authorList>
            <person name="Jiang Y."/>
            <person name="Liu Q."/>
        </authorList>
    </citation>
    <scope>NUCLEOTIDE SEQUENCE</scope>
    <source>
        <strain evidence="3">CGMCC 1.12090</strain>
    </source>
</reference>
<dbReference type="Pfam" id="PF03401">
    <property type="entry name" value="TctC"/>
    <property type="match status" value="1"/>
</dbReference>
<name>A0ABT8S235_9BURK</name>
<organism evidence="3 4">
    <name type="scientific">Variovorax ginsengisoli</name>
    <dbReference type="NCBI Taxonomy" id="363844"/>
    <lineage>
        <taxon>Bacteria</taxon>
        <taxon>Pseudomonadati</taxon>
        <taxon>Pseudomonadota</taxon>
        <taxon>Betaproteobacteria</taxon>
        <taxon>Burkholderiales</taxon>
        <taxon>Comamonadaceae</taxon>
        <taxon>Variovorax</taxon>
    </lineage>
</organism>
<dbReference type="Gene3D" id="3.40.190.150">
    <property type="entry name" value="Bordetella uptake gene, domain 1"/>
    <property type="match status" value="1"/>
</dbReference>
<keyword evidence="2" id="KW-0732">Signal</keyword>
<dbReference type="EMBL" id="JAUKVY010000006">
    <property type="protein sequence ID" value="MDO1532770.1"/>
    <property type="molecule type" value="Genomic_DNA"/>
</dbReference>
<comment type="similarity">
    <text evidence="1">Belongs to the UPF0065 (bug) family.</text>
</comment>
<gene>
    <name evidence="3" type="ORF">Q2T77_10760</name>
</gene>
<dbReference type="Gene3D" id="3.40.190.10">
    <property type="entry name" value="Periplasmic binding protein-like II"/>
    <property type="match status" value="1"/>
</dbReference>
<dbReference type="RefSeq" id="WP_301807944.1">
    <property type="nucleotide sequence ID" value="NZ_JAUJZH010000006.1"/>
</dbReference>
<dbReference type="SUPFAM" id="SSF53850">
    <property type="entry name" value="Periplasmic binding protein-like II"/>
    <property type="match status" value="1"/>
</dbReference>
<dbReference type="InterPro" id="IPR042100">
    <property type="entry name" value="Bug_dom1"/>
</dbReference>
<feature type="signal peptide" evidence="2">
    <location>
        <begin position="1"/>
        <end position="32"/>
    </location>
</feature>
<sequence>MDIHRQAGRNARRRFGLLLGSALLALAPWAGAQDFPAKGKPIRIVVGFTAGGGTDGQARLVAQKLGEVLGTPVIVDNRPGASTMLAASEVARAPADGYTLMYAPSSTMAQNPHTLAQVPYDPFRDFTALSMGGRGPLVLTVNDSVPAKSVGELVRYVKAHPGTVSYASFGTGTSSHIYGEAFVKKTGIDAVHIPYKGGSDAAKDLIAGRVQYMFDSASSAIITVGSGKVRILAVASAARIPALPEVPTFAEQGVEGLDLPSWLGFYGPANMPAPVVARLNKALGQVLEMPAVQDFYRSGGYEAGGSSPDEFARITRSTYDRWGAMVKQVGLAKE</sequence>
<accession>A0ABT8S235</accession>
<evidence type="ECO:0000313" key="4">
    <source>
        <dbReference type="Proteomes" id="UP001169027"/>
    </source>
</evidence>
<evidence type="ECO:0000256" key="1">
    <source>
        <dbReference type="ARBA" id="ARBA00006987"/>
    </source>
</evidence>